<evidence type="ECO:0000313" key="3">
    <source>
        <dbReference type="Proteomes" id="UP001456524"/>
    </source>
</evidence>
<feature type="region of interest" description="Disordered" evidence="1">
    <location>
        <begin position="257"/>
        <end position="295"/>
    </location>
</feature>
<organism evidence="2 3">
    <name type="scientific">Phyllosticta citrichinensis</name>
    <dbReference type="NCBI Taxonomy" id="1130410"/>
    <lineage>
        <taxon>Eukaryota</taxon>
        <taxon>Fungi</taxon>
        <taxon>Dikarya</taxon>
        <taxon>Ascomycota</taxon>
        <taxon>Pezizomycotina</taxon>
        <taxon>Dothideomycetes</taxon>
        <taxon>Dothideomycetes incertae sedis</taxon>
        <taxon>Botryosphaeriales</taxon>
        <taxon>Phyllostictaceae</taxon>
        <taxon>Phyllosticta</taxon>
    </lineage>
</organism>
<evidence type="ECO:0000313" key="2">
    <source>
        <dbReference type="EMBL" id="KAK8164083.1"/>
    </source>
</evidence>
<sequence length="295" mass="33189">MRTKLTNEIAALRVQSARETQRRDWMDIAPIDKPSTRTLFVRLSQLAVLDARYPPPPPASTASSNNGGADGGYDDSECLVAPERCDWSFIGAGLNPNFAYEGPWGPKKTVDASPAAAALSVVDLYRPVSPKTVVGFPQRARVRASTMTSAQRRSNGTGRYYADLMVSDKLAKFDVRFQHVPIEKRAETKTQFVEHYRKELAKDVLYWQRVPTDFGNKMWKAKVGEAALYEKRFPAPRPSQQAVMELPERRTYWGKWDVPHNPNASMTDPFRAKRTRNSPTGEERAVSPKGTRTID</sequence>
<dbReference type="EMBL" id="JBBWUH010000006">
    <property type="protein sequence ID" value="KAK8164083.1"/>
    <property type="molecule type" value="Genomic_DNA"/>
</dbReference>
<name>A0ABR1XQW7_9PEZI</name>
<comment type="caution">
    <text evidence="2">The sequence shown here is derived from an EMBL/GenBank/DDBJ whole genome shotgun (WGS) entry which is preliminary data.</text>
</comment>
<dbReference type="Proteomes" id="UP001456524">
    <property type="component" value="Unassembled WGS sequence"/>
</dbReference>
<protein>
    <submittedName>
        <fullName evidence="2">Uncharacterized protein</fullName>
    </submittedName>
</protein>
<accession>A0ABR1XQW7</accession>
<reference evidence="2 3" key="1">
    <citation type="journal article" date="2022" name="G3 (Bethesda)">
        <title>Enemy or ally: a genomic approach to elucidate the lifestyle of Phyllosticta citrichinaensis.</title>
        <authorList>
            <person name="Buijs V.A."/>
            <person name="Groenewald J.Z."/>
            <person name="Haridas S."/>
            <person name="LaButti K.M."/>
            <person name="Lipzen A."/>
            <person name="Martin F.M."/>
            <person name="Barry K."/>
            <person name="Grigoriev I.V."/>
            <person name="Crous P.W."/>
            <person name="Seidl M.F."/>
        </authorList>
    </citation>
    <scope>NUCLEOTIDE SEQUENCE [LARGE SCALE GENOMIC DNA]</scope>
    <source>
        <strain evidence="2 3">CBS 129764</strain>
    </source>
</reference>
<feature type="compositionally biased region" description="Basic and acidic residues" evidence="1">
    <location>
        <begin position="281"/>
        <end position="295"/>
    </location>
</feature>
<proteinExistence type="predicted"/>
<keyword evidence="3" id="KW-1185">Reference proteome</keyword>
<feature type="region of interest" description="Disordered" evidence="1">
    <location>
        <begin position="52"/>
        <end position="75"/>
    </location>
</feature>
<gene>
    <name evidence="2" type="ORF">IWX90DRAFT_487383</name>
</gene>
<evidence type="ECO:0000256" key="1">
    <source>
        <dbReference type="SAM" id="MobiDB-lite"/>
    </source>
</evidence>